<evidence type="ECO:0000256" key="1">
    <source>
        <dbReference type="SAM" id="MobiDB-lite"/>
    </source>
</evidence>
<feature type="region of interest" description="Disordered" evidence="1">
    <location>
        <begin position="1"/>
        <end position="24"/>
    </location>
</feature>
<sequence length="63" mass="6263">MEALVSAAVRPGPATHRSADRGPSLARRAAAQNAGKAPANLTRAMAACGDPHVPAASAFQSAL</sequence>
<organism evidence="2 3">
    <name type="scientific">Streptomyces hundungensis</name>
    <dbReference type="NCBI Taxonomy" id="1077946"/>
    <lineage>
        <taxon>Bacteria</taxon>
        <taxon>Bacillati</taxon>
        <taxon>Actinomycetota</taxon>
        <taxon>Actinomycetes</taxon>
        <taxon>Kitasatosporales</taxon>
        <taxon>Streptomycetaceae</taxon>
        <taxon>Streptomyces</taxon>
    </lineage>
</organism>
<dbReference type="AlphaFoldDB" id="A0A387HP66"/>
<dbReference type="KEGG" id="shun:DWB77_06436"/>
<name>A0A387HP66_9ACTN</name>
<evidence type="ECO:0000313" key="2">
    <source>
        <dbReference type="EMBL" id="AYG84223.1"/>
    </source>
</evidence>
<dbReference type="EMBL" id="CP032698">
    <property type="protein sequence ID" value="AYG84223.1"/>
    <property type="molecule type" value="Genomic_DNA"/>
</dbReference>
<keyword evidence="3" id="KW-1185">Reference proteome</keyword>
<accession>A0A387HP66</accession>
<proteinExistence type="predicted"/>
<evidence type="ECO:0000313" key="3">
    <source>
        <dbReference type="Proteomes" id="UP000271554"/>
    </source>
</evidence>
<dbReference type="Proteomes" id="UP000271554">
    <property type="component" value="Chromosome"/>
</dbReference>
<protein>
    <submittedName>
        <fullName evidence="2">Uncharacterized protein</fullName>
    </submittedName>
</protein>
<reference evidence="2 3" key="1">
    <citation type="submission" date="2018-10" db="EMBL/GenBank/DDBJ databases">
        <title>Relationship between Morphology and Antimicrobial Activity in Streptomyces.</title>
        <authorList>
            <person name="Kang H.J."/>
            <person name="Kim S.B."/>
        </authorList>
    </citation>
    <scope>NUCLEOTIDE SEQUENCE [LARGE SCALE GENOMIC DNA]</scope>
    <source>
        <strain evidence="2 3">BH38</strain>
    </source>
</reference>
<gene>
    <name evidence="2" type="ORF">DWB77_06436</name>
</gene>
<dbReference type="RefSeq" id="WP_120725477.1">
    <property type="nucleotide sequence ID" value="NZ_CP032698.1"/>
</dbReference>